<evidence type="ECO:0000313" key="1">
    <source>
        <dbReference type="EMBL" id="SVD30761.1"/>
    </source>
</evidence>
<protein>
    <submittedName>
        <fullName evidence="1">Uncharacterized protein</fullName>
    </submittedName>
</protein>
<proteinExistence type="predicted"/>
<dbReference type="AlphaFoldDB" id="A0A382UAH9"/>
<accession>A0A382UAH9</accession>
<sequence length="39" mass="4045">MSTVVTTKNVRGDGITTIDTGLIRPGFDASHLVISSGRA</sequence>
<gene>
    <name evidence="1" type="ORF">METZ01_LOCUS383615</name>
</gene>
<reference evidence="1" key="1">
    <citation type="submission" date="2018-05" db="EMBL/GenBank/DDBJ databases">
        <authorList>
            <person name="Lanie J.A."/>
            <person name="Ng W.-L."/>
            <person name="Kazmierczak K.M."/>
            <person name="Andrzejewski T.M."/>
            <person name="Davidsen T.M."/>
            <person name="Wayne K.J."/>
            <person name="Tettelin H."/>
            <person name="Glass J.I."/>
            <person name="Rusch D."/>
            <person name="Podicherti R."/>
            <person name="Tsui H.-C.T."/>
            <person name="Winkler M.E."/>
        </authorList>
    </citation>
    <scope>NUCLEOTIDE SEQUENCE</scope>
</reference>
<organism evidence="1">
    <name type="scientific">marine metagenome</name>
    <dbReference type="NCBI Taxonomy" id="408172"/>
    <lineage>
        <taxon>unclassified sequences</taxon>
        <taxon>metagenomes</taxon>
        <taxon>ecological metagenomes</taxon>
    </lineage>
</organism>
<feature type="non-terminal residue" evidence="1">
    <location>
        <position position="39"/>
    </location>
</feature>
<name>A0A382UAH9_9ZZZZ</name>
<dbReference type="EMBL" id="UINC01142433">
    <property type="protein sequence ID" value="SVD30761.1"/>
    <property type="molecule type" value="Genomic_DNA"/>
</dbReference>